<dbReference type="OrthoDB" id="44067at2759"/>
<comment type="subcellular location">
    <subcellularLocation>
        <location evidence="1 11">Mitochondrion inner membrane</location>
        <topology evidence="1 11">Single-pass membrane protein</topology>
    </subcellularLocation>
</comment>
<evidence type="ECO:0000313" key="12">
    <source>
        <dbReference type="EMBL" id="EDS41361.1"/>
    </source>
</evidence>
<dbReference type="PANTHER" id="PTHR12980:SF0">
    <property type="entry name" value="CYTOCHROME B-C1 COMPLEX SUBUNIT 9"/>
    <property type="match status" value="1"/>
</dbReference>
<dbReference type="Gene3D" id="1.20.5.260">
    <property type="entry name" value="Cytochrome b-c1 complex subunit 9"/>
    <property type="match status" value="1"/>
</dbReference>
<keyword evidence="14" id="KW-1185">Reference proteome</keyword>
<reference evidence="13" key="2">
    <citation type="submission" date="2021-02" db="UniProtKB">
        <authorList>
            <consortium name="EnsemblMetazoa"/>
        </authorList>
    </citation>
    <scope>IDENTIFICATION</scope>
    <source>
        <strain evidence="13">JHB</strain>
    </source>
</reference>
<accession>B0W0Q9</accession>
<gene>
    <name evidence="13" type="primary">6031503</name>
    <name evidence="12" type="ORF">CpipJ_CPIJ000728</name>
</gene>
<proteinExistence type="inferred from homology"/>
<dbReference type="VEuPathDB" id="VectorBase:CQUJHB003106"/>
<dbReference type="GO" id="GO:0006122">
    <property type="term" value="P:mitochondrial electron transport, ubiquinol to cytochrome c"/>
    <property type="evidence" value="ECO:0007669"/>
    <property type="project" value="UniProtKB-UniRule"/>
</dbReference>
<dbReference type="EMBL" id="DS231818">
    <property type="protein sequence ID" value="EDS41361.1"/>
    <property type="molecule type" value="Genomic_DNA"/>
</dbReference>
<evidence type="ECO:0000256" key="4">
    <source>
        <dbReference type="ARBA" id="ARBA00022660"/>
    </source>
</evidence>
<dbReference type="eggNOG" id="KOG3494">
    <property type="taxonomic scope" value="Eukaryota"/>
</dbReference>
<keyword evidence="7 11" id="KW-0249">Electron transport</keyword>
<evidence type="ECO:0000313" key="14">
    <source>
        <dbReference type="Proteomes" id="UP000002320"/>
    </source>
</evidence>
<evidence type="ECO:0000256" key="10">
    <source>
        <dbReference type="ARBA" id="ARBA00023136"/>
    </source>
</evidence>
<comment type="subunit">
    <text evidence="11">Component of the ubiquinol-cytochrome c oxidoreductase (cytochrome b-c1 complex, complex III, CIII), a multisubunit enzyme composed of 3 respiratory subunits cytochrome b, cytochrome c1 and Rieske protein, 2 core protein subunits, and additional low-molecular weight protein subunits.</text>
</comment>
<dbReference type="SUPFAM" id="SSF81514">
    <property type="entry name" value="Subunit X (non-heme 7 kDa protein) of cytochrome bc1 complex (Ubiquinol-cytochrome c reductase)"/>
    <property type="match status" value="1"/>
</dbReference>
<dbReference type="Pfam" id="PF05365">
    <property type="entry name" value="UCR_UQCRX_QCR9"/>
    <property type="match status" value="1"/>
</dbReference>
<comment type="similarity">
    <text evidence="2 11">Belongs to the UQCR10/QCR9 family.</text>
</comment>
<dbReference type="HOGENOM" id="CLU_171977_2_0_1"/>
<dbReference type="AlphaFoldDB" id="B0W0Q9"/>
<dbReference type="KEGG" id="cqu:CpipJ_CPIJ000728"/>
<keyword evidence="5 11" id="KW-0812">Transmembrane</keyword>
<dbReference type="STRING" id="7176.B0W0Q9"/>
<dbReference type="InterPro" id="IPR036656">
    <property type="entry name" value="QCR9_sf"/>
</dbReference>
<evidence type="ECO:0000256" key="5">
    <source>
        <dbReference type="ARBA" id="ARBA00022692"/>
    </source>
</evidence>
<evidence type="ECO:0000256" key="11">
    <source>
        <dbReference type="RuleBase" id="RU368056"/>
    </source>
</evidence>
<keyword evidence="3 11" id="KW-0813">Transport</keyword>
<evidence type="ECO:0000256" key="1">
    <source>
        <dbReference type="ARBA" id="ARBA00004434"/>
    </source>
</evidence>
<evidence type="ECO:0000256" key="2">
    <source>
        <dbReference type="ARBA" id="ARBA00007856"/>
    </source>
</evidence>
<protein>
    <recommendedName>
        <fullName evidence="11">Complex III subunit 9</fullName>
    </recommendedName>
</protein>
<dbReference type="GO" id="GO:0045275">
    <property type="term" value="C:respiratory chain complex III"/>
    <property type="evidence" value="ECO:0007669"/>
    <property type="project" value="UniProtKB-UniRule"/>
</dbReference>
<dbReference type="FunCoup" id="B0W0Q9">
    <property type="interactions" value="593"/>
</dbReference>
<dbReference type="InParanoid" id="B0W0Q9"/>
<dbReference type="PANTHER" id="PTHR12980">
    <property type="entry name" value="UBIQUINOL-CYTOCHROME C REDUCTASE COMPLEX, SUBUNIT X"/>
    <property type="match status" value="1"/>
</dbReference>
<evidence type="ECO:0000313" key="13">
    <source>
        <dbReference type="EnsemblMetazoa" id="CPIJ000728-PA"/>
    </source>
</evidence>
<dbReference type="OMA" id="ITKMSLW"/>
<evidence type="ECO:0000256" key="7">
    <source>
        <dbReference type="ARBA" id="ARBA00022982"/>
    </source>
</evidence>
<keyword evidence="4 11" id="KW-0679">Respiratory chain</keyword>
<sequence>MKALNNLVLRRTSTYFAGIALSVFFFERGFDLATDTFFRSYNKGKLWDDIKDKYEQ</sequence>
<evidence type="ECO:0000256" key="3">
    <source>
        <dbReference type="ARBA" id="ARBA00022448"/>
    </source>
</evidence>
<dbReference type="EnsemblMetazoa" id="CPIJ000728-RA">
    <property type="protein sequence ID" value="CPIJ000728-PA"/>
    <property type="gene ID" value="CPIJ000728"/>
</dbReference>
<organism>
    <name type="scientific">Culex quinquefasciatus</name>
    <name type="common">Southern house mosquito</name>
    <name type="synonym">Culex pungens</name>
    <dbReference type="NCBI Taxonomy" id="7176"/>
    <lineage>
        <taxon>Eukaryota</taxon>
        <taxon>Metazoa</taxon>
        <taxon>Ecdysozoa</taxon>
        <taxon>Arthropoda</taxon>
        <taxon>Hexapoda</taxon>
        <taxon>Insecta</taxon>
        <taxon>Pterygota</taxon>
        <taxon>Neoptera</taxon>
        <taxon>Endopterygota</taxon>
        <taxon>Diptera</taxon>
        <taxon>Nematocera</taxon>
        <taxon>Culicoidea</taxon>
        <taxon>Culicidae</taxon>
        <taxon>Culicinae</taxon>
        <taxon>Culicini</taxon>
        <taxon>Culex</taxon>
        <taxon>Culex</taxon>
    </lineage>
</organism>
<keyword evidence="9 11" id="KW-0496">Mitochondrion</keyword>
<keyword evidence="8 11" id="KW-1133">Transmembrane helix</keyword>
<dbReference type="FunFam" id="1.20.5.260:FF:000001">
    <property type="entry name" value="Cytochrome b-c1 complex subunit 9"/>
    <property type="match status" value="1"/>
</dbReference>
<dbReference type="VEuPathDB" id="VectorBase:CPIJ000728"/>
<evidence type="ECO:0000256" key="6">
    <source>
        <dbReference type="ARBA" id="ARBA00022792"/>
    </source>
</evidence>
<name>B0W0Q9_CULQU</name>
<dbReference type="GO" id="GO:0005743">
    <property type="term" value="C:mitochondrial inner membrane"/>
    <property type="evidence" value="ECO:0007669"/>
    <property type="project" value="UniProtKB-SubCell"/>
</dbReference>
<evidence type="ECO:0000256" key="8">
    <source>
        <dbReference type="ARBA" id="ARBA00022989"/>
    </source>
</evidence>
<comment type="function">
    <text evidence="11">Component of the ubiquinol-cytochrome c oxidoreductase, a multisubunit transmembrane complex that is part of the mitochondrial electron transport chain which drives oxidative phosphorylation. The complex plays an important role in the uptake of multiple carbon sources present in different host niches.</text>
</comment>
<evidence type="ECO:0000256" key="9">
    <source>
        <dbReference type="ARBA" id="ARBA00023128"/>
    </source>
</evidence>
<keyword evidence="10 11" id="KW-0472">Membrane</keyword>
<reference evidence="12" key="1">
    <citation type="submission" date="2007-03" db="EMBL/GenBank/DDBJ databases">
        <title>Annotation of Culex pipiens quinquefasciatus.</title>
        <authorList>
            <consortium name="The Broad Institute Genome Sequencing Platform"/>
            <person name="Atkinson P.W."/>
            <person name="Hemingway J."/>
            <person name="Christensen B.M."/>
            <person name="Higgs S."/>
            <person name="Kodira C."/>
            <person name="Hannick L."/>
            <person name="Megy K."/>
            <person name="O'Leary S."/>
            <person name="Pearson M."/>
            <person name="Haas B.J."/>
            <person name="Mauceli E."/>
            <person name="Wortman J.R."/>
            <person name="Lee N.H."/>
            <person name="Guigo R."/>
            <person name="Stanke M."/>
            <person name="Alvarado L."/>
            <person name="Amedeo P."/>
            <person name="Antoine C.H."/>
            <person name="Arensburger P."/>
            <person name="Bidwell S.L."/>
            <person name="Crawford M."/>
            <person name="Camaro F."/>
            <person name="Devon K."/>
            <person name="Engels R."/>
            <person name="Hammond M."/>
            <person name="Howarth C."/>
            <person name="Koehrsen M."/>
            <person name="Lawson D."/>
            <person name="Montgomery P."/>
            <person name="Nene V."/>
            <person name="Nusbaum C."/>
            <person name="Puiu D."/>
            <person name="Romero-Severson J."/>
            <person name="Severson D.W."/>
            <person name="Shumway M."/>
            <person name="Sisk P."/>
            <person name="Stolte C."/>
            <person name="Zeng Q."/>
            <person name="Eisenstadt E."/>
            <person name="Fraser-Liggett C."/>
            <person name="Strausberg R."/>
            <person name="Galagan J."/>
            <person name="Birren B."/>
            <person name="Collins F.H."/>
        </authorList>
    </citation>
    <scope>NUCLEOTIDE SEQUENCE [LARGE SCALE GENOMIC DNA]</scope>
    <source>
        <strain evidence="12">JHB</strain>
    </source>
</reference>
<keyword evidence="6 11" id="KW-0999">Mitochondrion inner membrane</keyword>
<feature type="transmembrane region" description="Helical" evidence="11">
    <location>
        <begin position="12"/>
        <end position="30"/>
    </location>
</feature>
<dbReference type="Proteomes" id="UP000002320">
    <property type="component" value="Unassembled WGS sequence"/>
</dbReference>
<dbReference type="InterPro" id="IPR008027">
    <property type="entry name" value="QCR9"/>
</dbReference>